<feature type="region of interest" description="Disordered" evidence="10">
    <location>
        <begin position="469"/>
        <end position="508"/>
    </location>
</feature>
<reference evidence="12" key="3">
    <citation type="submission" date="2025-09" db="UniProtKB">
        <authorList>
            <consortium name="Ensembl"/>
        </authorList>
    </citation>
    <scope>IDENTIFICATION</scope>
</reference>
<evidence type="ECO:0000256" key="1">
    <source>
        <dbReference type="ARBA" id="ARBA00004123"/>
    </source>
</evidence>
<evidence type="ECO:0000256" key="5">
    <source>
        <dbReference type="ARBA" id="ARBA00022833"/>
    </source>
</evidence>
<feature type="domain" description="C2H2-type" evidence="11">
    <location>
        <begin position="180"/>
        <end position="207"/>
    </location>
</feature>
<protein>
    <recommendedName>
        <fullName evidence="11">C2H2-type domain-containing protein</fullName>
    </recommendedName>
</protein>
<feature type="region of interest" description="Disordered" evidence="10">
    <location>
        <begin position="364"/>
        <end position="399"/>
    </location>
</feature>
<feature type="domain" description="C2H2-type" evidence="11">
    <location>
        <begin position="34"/>
        <end position="61"/>
    </location>
</feature>
<dbReference type="GO" id="GO:0008270">
    <property type="term" value="F:zinc ion binding"/>
    <property type="evidence" value="ECO:0007669"/>
    <property type="project" value="UniProtKB-KW"/>
</dbReference>
<evidence type="ECO:0000256" key="2">
    <source>
        <dbReference type="ARBA" id="ARBA00022723"/>
    </source>
</evidence>
<dbReference type="PROSITE" id="PS00028">
    <property type="entry name" value="ZINC_FINGER_C2H2_1"/>
    <property type="match status" value="10"/>
</dbReference>
<keyword evidence="8" id="KW-0539">Nucleus</keyword>
<dbReference type="OrthoDB" id="6359816at2759"/>
<evidence type="ECO:0000256" key="4">
    <source>
        <dbReference type="ARBA" id="ARBA00022771"/>
    </source>
</evidence>
<dbReference type="GeneTree" id="ENSGT00940000166443"/>
<evidence type="ECO:0000256" key="7">
    <source>
        <dbReference type="ARBA" id="ARBA00023163"/>
    </source>
</evidence>
<evidence type="ECO:0000256" key="10">
    <source>
        <dbReference type="SAM" id="MobiDB-lite"/>
    </source>
</evidence>
<evidence type="ECO:0000313" key="12">
    <source>
        <dbReference type="Ensembl" id="ENSMMDP00005032368.1"/>
    </source>
</evidence>
<evidence type="ECO:0000256" key="3">
    <source>
        <dbReference type="ARBA" id="ARBA00022737"/>
    </source>
</evidence>
<dbReference type="GO" id="GO:0005634">
    <property type="term" value="C:nucleus"/>
    <property type="evidence" value="ECO:0007669"/>
    <property type="project" value="UniProtKB-SubCell"/>
</dbReference>
<dbReference type="InterPro" id="IPR036236">
    <property type="entry name" value="Znf_C2H2_sf"/>
</dbReference>
<keyword evidence="6" id="KW-0805">Transcription regulation</keyword>
<dbReference type="FunCoup" id="A0A667Z149">
    <property type="interactions" value="136"/>
</dbReference>
<keyword evidence="7" id="KW-0804">Transcription</keyword>
<dbReference type="PROSITE" id="PS50157">
    <property type="entry name" value="ZINC_FINGER_C2H2_2"/>
    <property type="match status" value="10"/>
</dbReference>
<feature type="domain" description="C2H2-type" evidence="11">
    <location>
        <begin position="515"/>
        <end position="542"/>
    </location>
</feature>
<dbReference type="InParanoid" id="A0A667Z149"/>
<feature type="compositionally biased region" description="Basic and acidic residues" evidence="10">
    <location>
        <begin position="290"/>
        <end position="306"/>
    </location>
</feature>
<feature type="domain" description="C2H2-type" evidence="11">
    <location>
        <begin position="618"/>
        <end position="645"/>
    </location>
</feature>
<accession>A0A667Z149</accession>
<feature type="compositionally biased region" description="Basic residues" evidence="10">
    <location>
        <begin position="376"/>
        <end position="390"/>
    </location>
</feature>
<dbReference type="PANTHER" id="PTHR47772">
    <property type="entry name" value="ZINC FINGER PROTEIN 200"/>
    <property type="match status" value="1"/>
</dbReference>
<dbReference type="AlphaFoldDB" id="A0A667Z149"/>
<feature type="domain" description="C2H2-type" evidence="11">
    <location>
        <begin position="208"/>
        <end position="236"/>
    </location>
</feature>
<evidence type="ECO:0000259" key="11">
    <source>
        <dbReference type="PROSITE" id="PS50157"/>
    </source>
</evidence>
<keyword evidence="5" id="KW-0862">Zinc</keyword>
<feature type="domain" description="C2H2-type" evidence="11">
    <location>
        <begin position="425"/>
        <end position="453"/>
    </location>
</feature>
<gene>
    <name evidence="12" type="primary">si:dkeyp-84f3.5</name>
</gene>
<feature type="region of interest" description="Disordered" evidence="10">
    <location>
        <begin position="566"/>
        <end position="600"/>
    </location>
</feature>
<feature type="region of interest" description="Disordered" evidence="10">
    <location>
        <begin position="285"/>
        <end position="312"/>
    </location>
</feature>
<keyword evidence="2" id="KW-0479">Metal-binding</keyword>
<feature type="compositionally biased region" description="Basic and acidic residues" evidence="10">
    <location>
        <begin position="493"/>
        <end position="508"/>
    </location>
</feature>
<keyword evidence="13" id="KW-1185">Reference proteome</keyword>
<dbReference type="Proteomes" id="UP000472263">
    <property type="component" value="Chromosome 16"/>
</dbReference>
<name>A0A667Z149_9TELE</name>
<evidence type="ECO:0000313" key="13">
    <source>
        <dbReference type="Proteomes" id="UP000472263"/>
    </source>
</evidence>
<keyword evidence="3" id="KW-0677">Repeat</keyword>
<reference evidence="12" key="1">
    <citation type="submission" date="2019-06" db="EMBL/GenBank/DDBJ databases">
        <authorList>
            <consortium name="Wellcome Sanger Institute Data Sharing"/>
        </authorList>
    </citation>
    <scope>NUCLEOTIDE SEQUENCE [LARGE SCALE GENOMIC DNA]</scope>
</reference>
<organism evidence="12 13">
    <name type="scientific">Myripristis murdjan</name>
    <name type="common">pinecone soldierfish</name>
    <dbReference type="NCBI Taxonomy" id="586833"/>
    <lineage>
        <taxon>Eukaryota</taxon>
        <taxon>Metazoa</taxon>
        <taxon>Chordata</taxon>
        <taxon>Craniata</taxon>
        <taxon>Vertebrata</taxon>
        <taxon>Euteleostomi</taxon>
        <taxon>Actinopterygii</taxon>
        <taxon>Neopterygii</taxon>
        <taxon>Teleostei</taxon>
        <taxon>Neoteleostei</taxon>
        <taxon>Acanthomorphata</taxon>
        <taxon>Holocentriformes</taxon>
        <taxon>Holocentridae</taxon>
        <taxon>Myripristis</taxon>
    </lineage>
</organism>
<dbReference type="Pfam" id="PF00096">
    <property type="entry name" value="zf-C2H2"/>
    <property type="match status" value="2"/>
</dbReference>
<dbReference type="PANTHER" id="PTHR47772:SF13">
    <property type="entry name" value="GASTRULA ZINC FINGER PROTEIN XLCGF49.1-LIKE-RELATED"/>
    <property type="match status" value="1"/>
</dbReference>
<dbReference type="InterPro" id="IPR013087">
    <property type="entry name" value="Znf_C2H2_type"/>
</dbReference>
<comment type="subcellular location">
    <subcellularLocation>
        <location evidence="1">Nucleus</location>
    </subcellularLocation>
</comment>
<feature type="domain" description="C2H2-type" evidence="11">
    <location>
        <begin position="398"/>
        <end position="425"/>
    </location>
</feature>
<feature type="domain" description="C2H2-type" evidence="11">
    <location>
        <begin position="338"/>
        <end position="365"/>
    </location>
</feature>
<dbReference type="Gene3D" id="3.30.160.60">
    <property type="entry name" value="Classic Zinc Finger"/>
    <property type="match status" value="5"/>
</dbReference>
<feature type="domain" description="C2H2-type" evidence="11">
    <location>
        <begin position="152"/>
        <end position="179"/>
    </location>
</feature>
<dbReference type="SMART" id="SM00355">
    <property type="entry name" value="ZnF_C2H2"/>
    <property type="match status" value="11"/>
</dbReference>
<keyword evidence="4 9" id="KW-0863">Zinc-finger</keyword>
<sequence>MPSVQGQYHNLIMDKHNSQDSGASKQLGAESSAFICTECGDGFSQYPNVLTHMAIHGPLESFSLDGSSNGFEVPREYVLQENGTLTVINGFAQSLNASVKPVSPGVLPTHFPPPTKSVSPTVLPHSSIYRDVLRSRPTEASLNLDKSRQGHYRCEICSRSFNNQLSLHRHQQYRNTERGYKCTLCCKIFEGREDFKKHLQDHAHERFYCCGHCGKRFLKVDALNSHQKEYHLSTKVKPLGKSENYQERRVEKTYPCKKCKLNFFWLSDFQTHSLYHCKGKEPGATPAPEIEMKSKTPEAPQHEKPHSNGASTEVMNVESKALKDTSNAVDTDSSFTPYRCGLCGDRFQKLTALKEHHLTHQTQEEIDQLNQESQKALKRRVGNKGRRGRRGNPNAKLHPCKHCHRVFNHSSSLSRHMRYHKGTMHTCVFCGRHFPQRCDVRRHIAMYHKLELEKKPGLKHMALHTSPQLGSALNSYKEGKDKTSLDNEQTPVEEEHEHENEEQPEKTAAKARVNYKCQECGKKFGLLCVYQRHLRYHKKEPSETHKCPKCPALFRNSSSLDLHLKNHPSSREADVGQLSHTTGASQDPVLGKGNADDIEDDYMDQTRDEKGASTEVLYECTECTETFSCLETFLQHQTSHGSEKSG</sequence>
<dbReference type="InterPro" id="IPR050636">
    <property type="entry name" value="C2H2-ZF_domain-containing"/>
</dbReference>
<feature type="domain" description="C2H2-type" evidence="11">
    <location>
        <begin position="545"/>
        <end position="572"/>
    </location>
</feature>
<dbReference type="SUPFAM" id="SSF57667">
    <property type="entry name" value="beta-beta-alpha zinc fingers"/>
    <property type="match status" value="5"/>
</dbReference>
<evidence type="ECO:0000256" key="6">
    <source>
        <dbReference type="ARBA" id="ARBA00023015"/>
    </source>
</evidence>
<evidence type="ECO:0000256" key="9">
    <source>
        <dbReference type="PROSITE-ProRule" id="PRU00042"/>
    </source>
</evidence>
<evidence type="ECO:0000256" key="8">
    <source>
        <dbReference type="ARBA" id="ARBA00023242"/>
    </source>
</evidence>
<dbReference type="Ensembl" id="ENSMMDT00005033094.1">
    <property type="protein sequence ID" value="ENSMMDP00005032368.1"/>
    <property type="gene ID" value="ENSMMDG00005015243.1"/>
</dbReference>
<proteinExistence type="predicted"/>
<reference evidence="12" key="2">
    <citation type="submission" date="2025-08" db="UniProtKB">
        <authorList>
            <consortium name="Ensembl"/>
        </authorList>
    </citation>
    <scope>IDENTIFICATION</scope>
</reference>